<feature type="compositionally biased region" description="Low complexity" evidence="4">
    <location>
        <begin position="388"/>
        <end position="400"/>
    </location>
</feature>
<dbReference type="PANTHER" id="PTHR30469:SF11">
    <property type="entry name" value="BLL4320 PROTEIN"/>
    <property type="match status" value="1"/>
</dbReference>
<dbReference type="Pfam" id="PF25917">
    <property type="entry name" value="BSH_RND"/>
    <property type="match status" value="1"/>
</dbReference>
<organism evidence="9 10">
    <name type="scientific">Caldimonas aquatica</name>
    <dbReference type="NCBI Taxonomy" id="376175"/>
    <lineage>
        <taxon>Bacteria</taxon>
        <taxon>Pseudomonadati</taxon>
        <taxon>Pseudomonadota</taxon>
        <taxon>Betaproteobacteria</taxon>
        <taxon>Burkholderiales</taxon>
        <taxon>Sphaerotilaceae</taxon>
        <taxon>Caldimonas</taxon>
    </lineage>
</organism>
<feature type="region of interest" description="Disordered" evidence="4">
    <location>
        <begin position="32"/>
        <end position="61"/>
    </location>
</feature>
<evidence type="ECO:0000256" key="1">
    <source>
        <dbReference type="ARBA" id="ARBA00004196"/>
    </source>
</evidence>
<reference evidence="9" key="1">
    <citation type="submission" date="2022-10" db="EMBL/GenBank/DDBJ databases">
        <title>Complete genome sequence of Schlegelella aquatica LMG 23380.</title>
        <authorList>
            <person name="Musilova J."/>
            <person name="Kourilova X."/>
            <person name="Bezdicek M."/>
            <person name="Hermankova K."/>
            <person name="Obruca S."/>
            <person name="Sedlar K."/>
        </authorList>
    </citation>
    <scope>NUCLEOTIDE SEQUENCE</scope>
    <source>
        <strain evidence="9">LMG 23380</strain>
    </source>
</reference>
<dbReference type="InterPro" id="IPR058625">
    <property type="entry name" value="MdtA-like_BSH"/>
</dbReference>
<feature type="domain" description="CusB-like beta-barrel" evidence="7">
    <location>
        <begin position="225"/>
        <end position="295"/>
    </location>
</feature>
<evidence type="ECO:0000313" key="9">
    <source>
        <dbReference type="EMBL" id="UZD53800.1"/>
    </source>
</evidence>
<feature type="domain" description="Multidrug resistance protein MdtA-like C-terminal permuted SH3" evidence="8">
    <location>
        <begin position="303"/>
        <end position="371"/>
    </location>
</feature>
<protein>
    <submittedName>
        <fullName evidence="9">Efflux RND transporter periplasmic adaptor subunit</fullName>
    </submittedName>
</protein>
<evidence type="ECO:0000256" key="4">
    <source>
        <dbReference type="SAM" id="MobiDB-lite"/>
    </source>
</evidence>
<dbReference type="PANTHER" id="PTHR30469">
    <property type="entry name" value="MULTIDRUG RESISTANCE PROTEIN MDTA"/>
    <property type="match status" value="1"/>
</dbReference>
<evidence type="ECO:0000256" key="3">
    <source>
        <dbReference type="ARBA" id="ARBA00022448"/>
    </source>
</evidence>
<sequence length="422" mass="44382">MKKYHALVAAVGIAVLSAGAYWYQREPIRPASEGRSDATAHGPTSAPRPAGAGAPAGGAGARGPVAVEMAPVQTAILSEAAQAVGSLRSRQGVMLRPEVSGRVIALGFRDGQPVRKGQVLVQLDDTLAAAQVRQAQAQLSIARANHERNRELLAQNFVSQAAVDQTAATLQVAEAQLAVARATQERLRIVAPFDGVAGIREVNVGDYVGPGTDLVNLEDVSSLYVDFRLPERYLPQLQVGQRSQVSLDALPGRRFEARIEALSPQVDAQGRSVLIRAVLNNREGALRPGMFARVDTLLSSKTDALVVPEEALVPQGGKQYVIKAVKAEGAEGASWTSQRREVSIGLRRAGQVEILQGLDRGDMVVVAGHQRIQRDGTPLRPVQIGERGSSAASAPSAAGGTRDAQRGTAAPATSGTKVAARN</sequence>
<feature type="domain" description="Multidrug resistance protein MdtA-like alpha-helical hairpin" evidence="5">
    <location>
        <begin position="128"/>
        <end position="184"/>
    </location>
</feature>
<feature type="domain" description="Multidrug resistance protein MdtA-like barrel-sandwich hybrid" evidence="6">
    <location>
        <begin position="93"/>
        <end position="213"/>
    </location>
</feature>
<feature type="region of interest" description="Disordered" evidence="4">
    <location>
        <begin position="375"/>
        <end position="422"/>
    </location>
</feature>
<proteinExistence type="inferred from homology"/>
<evidence type="ECO:0000256" key="2">
    <source>
        <dbReference type="ARBA" id="ARBA00009477"/>
    </source>
</evidence>
<dbReference type="Gene3D" id="2.40.50.100">
    <property type="match status" value="1"/>
</dbReference>
<dbReference type="InterPro" id="IPR058627">
    <property type="entry name" value="MdtA-like_C"/>
</dbReference>
<dbReference type="Proteomes" id="UP001163266">
    <property type="component" value="Chromosome"/>
</dbReference>
<dbReference type="InterPro" id="IPR058792">
    <property type="entry name" value="Beta-barrel_RND_2"/>
</dbReference>
<dbReference type="Pfam" id="PF25967">
    <property type="entry name" value="RND-MFP_C"/>
    <property type="match status" value="1"/>
</dbReference>
<dbReference type="Pfam" id="PF25954">
    <property type="entry name" value="Beta-barrel_RND_2"/>
    <property type="match status" value="1"/>
</dbReference>
<dbReference type="InterPro" id="IPR058624">
    <property type="entry name" value="MdtA-like_HH"/>
</dbReference>
<evidence type="ECO:0000313" key="10">
    <source>
        <dbReference type="Proteomes" id="UP001163266"/>
    </source>
</evidence>
<dbReference type="EMBL" id="CP110257">
    <property type="protein sequence ID" value="UZD53800.1"/>
    <property type="molecule type" value="Genomic_DNA"/>
</dbReference>
<name>A0ABY6MPK1_9BURK</name>
<comment type="subcellular location">
    <subcellularLocation>
        <location evidence="1">Cell envelope</location>
    </subcellularLocation>
</comment>
<dbReference type="RefSeq" id="WP_264891383.1">
    <property type="nucleotide sequence ID" value="NZ_CP110257.1"/>
</dbReference>
<evidence type="ECO:0000259" key="7">
    <source>
        <dbReference type="Pfam" id="PF25954"/>
    </source>
</evidence>
<dbReference type="SUPFAM" id="SSF111369">
    <property type="entry name" value="HlyD-like secretion proteins"/>
    <property type="match status" value="1"/>
</dbReference>
<keyword evidence="10" id="KW-1185">Reference proteome</keyword>
<accession>A0ABY6MPK1</accession>
<dbReference type="Gene3D" id="1.10.287.470">
    <property type="entry name" value="Helix hairpin bin"/>
    <property type="match status" value="1"/>
</dbReference>
<dbReference type="Gene3D" id="2.40.420.20">
    <property type="match status" value="1"/>
</dbReference>
<gene>
    <name evidence="9" type="ORF">OMP39_08830</name>
</gene>
<comment type="similarity">
    <text evidence="2">Belongs to the membrane fusion protein (MFP) (TC 8.A.1) family.</text>
</comment>
<dbReference type="NCBIfam" id="TIGR01730">
    <property type="entry name" value="RND_mfp"/>
    <property type="match status" value="1"/>
</dbReference>
<evidence type="ECO:0000259" key="8">
    <source>
        <dbReference type="Pfam" id="PF25967"/>
    </source>
</evidence>
<keyword evidence="3" id="KW-0813">Transport</keyword>
<dbReference type="Pfam" id="PF25876">
    <property type="entry name" value="HH_MFP_RND"/>
    <property type="match status" value="1"/>
</dbReference>
<evidence type="ECO:0000259" key="5">
    <source>
        <dbReference type="Pfam" id="PF25876"/>
    </source>
</evidence>
<dbReference type="Gene3D" id="2.40.30.170">
    <property type="match status" value="1"/>
</dbReference>
<dbReference type="InterPro" id="IPR006143">
    <property type="entry name" value="RND_pump_MFP"/>
</dbReference>
<evidence type="ECO:0000259" key="6">
    <source>
        <dbReference type="Pfam" id="PF25917"/>
    </source>
</evidence>